<protein>
    <submittedName>
        <fullName evidence="1">Uncharacterized protein</fullName>
    </submittedName>
</protein>
<evidence type="ECO:0000313" key="1">
    <source>
        <dbReference type="EMBL" id="CAN0345612.1"/>
    </source>
</evidence>
<name>A0AC59ZAL0_RANTA</name>
<gene>
    <name evidence="1" type="ORF">MRATA1EN22A_LOCUS16140</name>
</gene>
<sequence length="195" mass="20738">MTHSQAAGSGADAETSTAVSLLGGIWDVHPYSAQKAQITAGPAVQLEGEPGRGWERKKEPCPAALWVLPPRVPTASPPSAETWLVGLSRTQALPLLTFSASSDILSVSPSVCAALERVEEPSSHRGQQRTKRRWFPAGVTETLPEHGFPPGVTEMLRDLAWVLRTRKGGSLGQPEASIAGRLLTTRGLCSREKAG</sequence>
<reference evidence="1" key="2">
    <citation type="submission" date="2025-03" db="EMBL/GenBank/DDBJ databases">
        <authorList>
            <consortium name="ELIXIR-Norway"/>
            <consortium name="Elixir Norway"/>
        </authorList>
    </citation>
    <scope>NUCLEOTIDE SEQUENCE</scope>
</reference>
<evidence type="ECO:0000313" key="2">
    <source>
        <dbReference type="Proteomes" id="UP001162501"/>
    </source>
</evidence>
<dbReference type="Proteomes" id="UP001162501">
    <property type="component" value="Chromosome 26"/>
</dbReference>
<dbReference type="EMBL" id="OX596110">
    <property type="protein sequence ID" value="CAN0345612.1"/>
    <property type="molecule type" value="Genomic_DNA"/>
</dbReference>
<proteinExistence type="predicted"/>
<reference evidence="1" key="1">
    <citation type="submission" date="2023-05" db="EMBL/GenBank/DDBJ databases">
        <authorList>
            <consortium name="ELIXIR-Norway"/>
        </authorList>
    </citation>
    <scope>NUCLEOTIDE SEQUENCE</scope>
</reference>
<accession>A0AC59ZAL0</accession>
<organism evidence="1 2">
    <name type="scientific">Rangifer tarandus platyrhynchus</name>
    <name type="common">Svalbard reindeer</name>
    <dbReference type="NCBI Taxonomy" id="3082113"/>
    <lineage>
        <taxon>Eukaryota</taxon>
        <taxon>Metazoa</taxon>
        <taxon>Chordata</taxon>
        <taxon>Craniata</taxon>
        <taxon>Vertebrata</taxon>
        <taxon>Euteleostomi</taxon>
        <taxon>Mammalia</taxon>
        <taxon>Eutheria</taxon>
        <taxon>Laurasiatheria</taxon>
        <taxon>Artiodactyla</taxon>
        <taxon>Ruminantia</taxon>
        <taxon>Pecora</taxon>
        <taxon>Cervidae</taxon>
        <taxon>Odocoileinae</taxon>
        <taxon>Rangifer</taxon>
    </lineage>
</organism>